<protein>
    <recommendedName>
        <fullName evidence="2">eCIS core domain-containing protein</fullName>
    </recommendedName>
</protein>
<evidence type="ECO:0000313" key="3">
    <source>
        <dbReference type="EMBL" id="SET65123.1"/>
    </source>
</evidence>
<feature type="compositionally biased region" description="Low complexity" evidence="1">
    <location>
        <begin position="1"/>
        <end position="13"/>
    </location>
</feature>
<feature type="region of interest" description="Disordered" evidence="1">
    <location>
        <begin position="597"/>
        <end position="618"/>
    </location>
</feature>
<dbReference type="EMBL" id="FOIB01000002">
    <property type="protein sequence ID" value="SET65123.1"/>
    <property type="molecule type" value="Genomic_DNA"/>
</dbReference>
<feature type="region of interest" description="Disordered" evidence="1">
    <location>
        <begin position="1"/>
        <end position="77"/>
    </location>
</feature>
<dbReference type="InterPro" id="IPR025295">
    <property type="entry name" value="eCIS_core_dom"/>
</dbReference>
<evidence type="ECO:0000313" key="4">
    <source>
        <dbReference type="Proteomes" id="UP000183760"/>
    </source>
</evidence>
<feature type="compositionally biased region" description="Low complexity" evidence="1">
    <location>
        <begin position="21"/>
        <end position="34"/>
    </location>
</feature>
<comment type="caution">
    <text evidence="3">The sequence shown here is derived from an EMBL/GenBank/DDBJ whole genome shotgun (WGS) entry which is preliminary data.</text>
</comment>
<feature type="domain" description="eCIS core" evidence="2">
    <location>
        <begin position="138"/>
        <end position="212"/>
    </location>
</feature>
<reference evidence="3 4" key="1">
    <citation type="submission" date="2016-10" db="EMBL/GenBank/DDBJ databases">
        <authorList>
            <person name="Varghese N."/>
            <person name="Submissions S."/>
        </authorList>
    </citation>
    <scope>NUCLEOTIDE SEQUENCE [LARGE SCALE GENOMIC DNA]</scope>
    <source>
        <strain evidence="3 4">DSM 16525</strain>
    </source>
</reference>
<keyword evidence="4" id="KW-1185">Reference proteome</keyword>
<evidence type="ECO:0000256" key="1">
    <source>
        <dbReference type="SAM" id="MobiDB-lite"/>
    </source>
</evidence>
<dbReference type="Proteomes" id="UP000183760">
    <property type="component" value="Unassembled WGS sequence"/>
</dbReference>
<evidence type="ECO:0000259" key="2">
    <source>
        <dbReference type="Pfam" id="PF13699"/>
    </source>
</evidence>
<organism evidence="3 4">
    <name type="scientific">Myxococcus fulvus</name>
    <dbReference type="NCBI Taxonomy" id="33"/>
    <lineage>
        <taxon>Bacteria</taxon>
        <taxon>Pseudomonadati</taxon>
        <taxon>Myxococcota</taxon>
        <taxon>Myxococcia</taxon>
        <taxon>Myxococcales</taxon>
        <taxon>Cystobacterineae</taxon>
        <taxon>Myxococcaceae</taxon>
        <taxon>Myxococcus</taxon>
    </lineage>
</organism>
<name>A0ABY1C4M2_MYXFU</name>
<dbReference type="Pfam" id="PF13699">
    <property type="entry name" value="eCIS_core"/>
    <property type="match status" value="1"/>
</dbReference>
<gene>
    <name evidence="3" type="ORF">SAMN05443572_1021018</name>
</gene>
<sequence>MGSLHSAARASTPAPAPKATPPRVTRTVVPQPSTAPTQDISPGDSADRAPRFDIGTVALYPPPRALRPMPGGATTRPLGRVQAPSTPISPGPSLGAIPTSVAATVGAFGTNLLRAALTPRAPVGNASPSLSRLAGGTPVPAWIRAPFEQSYGYDLSPVRLHTGPMARQAARSVGAAAFTLGDHIVLGGDLDVASGAGRHILGHELAHTVQARLGGGRGRISEPSWPSEREAERATRAALIQSPYELTEGAGEDLHRIAPWLVLAGIGLVAGVVTWATSDSPEENQRRHAEGAPDPSRSLWALVPVYGSVQQIREAESYFQRALGTGFLMVDFATLGAAGVAGRALIRVPVSVYRTAVARRAAGELVVREGGEILTEAMARETAAAFGREGGAVFATRAAAATEVERALGRGAIVAVTEGGLNHAVIYARNAAGQIMKLHGGPLRVLFRETPQVLTPRLAESVAQRANAYVVIEAAEAAVSIEQAVAVAQRGGNAILRWLRGTPTSCGIMQGAILEASGLPAATLARLLPSGGAAARLLPITLLEHMAGNAGLRFVEGGMARIIGGTLMQSGLSAFGGSVGVVTSTLMRVFVDLLSPEASPTPATPRRPRTTSTARRTPESDAFARTIVEQWGRTLLGPASMVSASLPDIIPGWILRTQEFRESLVLSLVAQGMSLESAREVVDGG</sequence>
<accession>A0ABY1C4M2</accession>
<proteinExistence type="predicted"/>